<evidence type="ECO:0000259" key="7">
    <source>
        <dbReference type="Pfam" id="PF04542"/>
    </source>
</evidence>
<evidence type="ECO:0000256" key="2">
    <source>
        <dbReference type="ARBA" id="ARBA00023015"/>
    </source>
</evidence>
<comment type="caution">
    <text evidence="9">The sequence shown here is derived from an EMBL/GenBank/DDBJ whole genome shotgun (WGS) entry which is preliminary data.</text>
</comment>
<dbReference type="CDD" id="cd06171">
    <property type="entry name" value="Sigma70_r4"/>
    <property type="match status" value="1"/>
</dbReference>
<evidence type="ECO:0000256" key="6">
    <source>
        <dbReference type="RuleBase" id="RU000716"/>
    </source>
</evidence>
<keyword evidence="3 6" id="KW-0731">Sigma factor</keyword>
<dbReference type="InterPro" id="IPR000838">
    <property type="entry name" value="RNA_pol_sigma70_ECF_CS"/>
</dbReference>
<dbReference type="Pfam" id="PF04542">
    <property type="entry name" value="Sigma70_r2"/>
    <property type="match status" value="1"/>
</dbReference>
<dbReference type="InterPro" id="IPR036388">
    <property type="entry name" value="WH-like_DNA-bd_sf"/>
</dbReference>
<dbReference type="EMBL" id="JBHSJJ010000016">
    <property type="protein sequence ID" value="MFC4874258.1"/>
    <property type="molecule type" value="Genomic_DNA"/>
</dbReference>
<name>A0ABV9T6N1_9BACT</name>
<dbReference type="InterPro" id="IPR039425">
    <property type="entry name" value="RNA_pol_sigma-70-like"/>
</dbReference>
<keyword evidence="2 6" id="KW-0805">Transcription regulation</keyword>
<proteinExistence type="inferred from homology"/>
<protein>
    <recommendedName>
        <fullName evidence="6">RNA polymerase sigma factor</fullName>
    </recommendedName>
</protein>
<dbReference type="SUPFAM" id="SSF88659">
    <property type="entry name" value="Sigma3 and sigma4 domains of RNA polymerase sigma factors"/>
    <property type="match status" value="1"/>
</dbReference>
<dbReference type="SUPFAM" id="SSF88946">
    <property type="entry name" value="Sigma2 domain of RNA polymerase sigma factors"/>
    <property type="match status" value="1"/>
</dbReference>
<dbReference type="Pfam" id="PF08281">
    <property type="entry name" value="Sigma70_r4_2"/>
    <property type="match status" value="1"/>
</dbReference>
<evidence type="ECO:0000256" key="5">
    <source>
        <dbReference type="ARBA" id="ARBA00023163"/>
    </source>
</evidence>
<dbReference type="RefSeq" id="WP_377067926.1">
    <property type="nucleotide sequence ID" value="NZ_JBHSJJ010000016.1"/>
</dbReference>
<accession>A0ABV9T6N1</accession>
<dbReference type="InterPro" id="IPR014284">
    <property type="entry name" value="RNA_pol_sigma-70_dom"/>
</dbReference>
<dbReference type="Gene3D" id="1.10.1740.10">
    <property type="match status" value="1"/>
</dbReference>
<dbReference type="PANTHER" id="PTHR43133">
    <property type="entry name" value="RNA POLYMERASE ECF-TYPE SIGMA FACTO"/>
    <property type="match status" value="1"/>
</dbReference>
<comment type="similarity">
    <text evidence="1 6">Belongs to the sigma-70 factor family. ECF subfamily.</text>
</comment>
<dbReference type="InterPro" id="IPR013325">
    <property type="entry name" value="RNA_pol_sigma_r2"/>
</dbReference>
<keyword evidence="10" id="KW-1185">Reference proteome</keyword>
<evidence type="ECO:0000256" key="4">
    <source>
        <dbReference type="ARBA" id="ARBA00023125"/>
    </source>
</evidence>
<feature type="domain" description="RNA polymerase sigma-70 region 2" evidence="7">
    <location>
        <begin position="15"/>
        <end position="82"/>
    </location>
</feature>
<keyword evidence="5 6" id="KW-0804">Transcription</keyword>
<evidence type="ECO:0000313" key="10">
    <source>
        <dbReference type="Proteomes" id="UP001595818"/>
    </source>
</evidence>
<dbReference type="PROSITE" id="PS01063">
    <property type="entry name" value="SIGMA70_ECF"/>
    <property type="match status" value="1"/>
</dbReference>
<dbReference type="Gene3D" id="1.10.10.10">
    <property type="entry name" value="Winged helix-like DNA-binding domain superfamily/Winged helix DNA-binding domain"/>
    <property type="match status" value="1"/>
</dbReference>
<reference evidence="10" key="1">
    <citation type="journal article" date="2019" name="Int. J. Syst. Evol. Microbiol.">
        <title>The Global Catalogue of Microorganisms (GCM) 10K type strain sequencing project: providing services to taxonomists for standard genome sequencing and annotation.</title>
        <authorList>
            <consortium name="The Broad Institute Genomics Platform"/>
            <consortium name="The Broad Institute Genome Sequencing Center for Infectious Disease"/>
            <person name="Wu L."/>
            <person name="Ma J."/>
        </authorList>
    </citation>
    <scope>NUCLEOTIDE SEQUENCE [LARGE SCALE GENOMIC DNA]</scope>
    <source>
        <strain evidence="10">CGMCC 4.7466</strain>
    </source>
</reference>
<dbReference type="InterPro" id="IPR013324">
    <property type="entry name" value="RNA_pol_sigma_r3/r4-like"/>
</dbReference>
<organism evidence="9 10">
    <name type="scientific">Negadavirga shengliensis</name>
    <dbReference type="NCBI Taxonomy" id="1389218"/>
    <lineage>
        <taxon>Bacteria</taxon>
        <taxon>Pseudomonadati</taxon>
        <taxon>Bacteroidota</taxon>
        <taxon>Cytophagia</taxon>
        <taxon>Cytophagales</taxon>
        <taxon>Cyclobacteriaceae</taxon>
        <taxon>Negadavirga</taxon>
    </lineage>
</organism>
<dbReference type="Proteomes" id="UP001595818">
    <property type="component" value="Unassembled WGS sequence"/>
</dbReference>
<dbReference type="PANTHER" id="PTHR43133:SF51">
    <property type="entry name" value="RNA POLYMERASE SIGMA FACTOR"/>
    <property type="match status" value="1"/>
</dbReference>
<dbReference type="NCBIfam" id="TIGR02937">
    <property type="entry name" value="sigma70-ECF"/>
    <property type="match status" value="1"/>
</dbReference>
<evidence type="ECO:0000256" key="3">
    <source>
        <dbReference type="ARBA" id="ARBA00023082"/>
    </source>
</evidence>
<evidence type="ECO:0000259" key="8">
    <source>
        <dbReference type="Pfam" id="PF08281"/>
    </source>
</evidence>
<evidence type="ECO:0000313" key="9">
    <source>
        <dbReference type="EMBL" id="MFC4874258.1"/>
    </source>
</evidence>
<dbReference type="InterPro" id="IPR013249">
    <property type="entry name" value="RNA_pol_sigma70_r4_t2"/>
</dbReference>
<feature type="domain" description="RNA polymerase sigma factor 70 region 4 type 2" evidence="8">
    <location>
        <begin position="113"/>
        <end position="164"/>
    </location>
</feature>
<gene>
    <name evidence="9" type="ORF">ACFPFU_21320</name>
</gene>
<sequence length="171" mass="20337">MIKNPDTRDKGFGFLVESYQKRIYGMVRKMVIIHEDADDIVQNTFIKAYKNIQRFNGKSTLFTWLYRIAVNESLNFLDKKKKRFFFPIEDHQDVMANYLDHSPYIDGDHIQKKLQKAILKLPDKQRLIFNLRYYEDLSYEEISEMTDTSVGALKAGYHHAVKKIEEYLTNK</sequence>
<keyword evidence="4 6" id="KW-0238">DNA-binding</keyword>
<evidence type="ECO:0000256" key="1">
    <source>
        <dbReference type="ARBA" id="ARBA00010641"/>
    </source>
</evidence>
<dbReference type="InterPro" id="IPR007627">
    <property type="entry name" value="RNA_pol_sigma70_r2"/>
</dbReference>